<dbReference type="EMBL" id="CAJNRE010019924">
    <property type="protein sequence ID" value="CAF2217243.1"/>
    <property type="molecule type" value="Genomic_DNA"/>
</dbReference>
<name>A0A816ZY93_9BILA</name>
<dbReference type="AlphaFoldDB" id="A0A816ZY93"/>
<protein>
    <submittedName>
        <fullName evidence="1">Uncharacterized protein</fullName>
    </submittedName>
</protein>
<accession>A0A816ZY93</accession>
<reference evidence="1" key="1">
    <citation type="submission" date="2021-02" db="EMBL/GenBank/DDBJ databases">
        <authorList>
            <person name="Nowell W R."/>
        </authorList>
    </citation>
    <scope>NUCLEOTIDE SEQUENCE</scope>
</reference>
<proteinExistence type="predicted"/>
<dbReference type="InterPro" id="IPR011009">
    <property type="entry name" value="Kinase-like_dom_sf"/>
</dbReference>
<comment type="caution">
    <text evidence="1">The sequence shown here is derived from an EMBL/GenBank/DDBJ whole genome shotgun (WGS) entry which is preliminary data.</text>
</comment>
<sequence length="289" mass="35163">MDDNRNKILEILKLTLFIQQEETKQKYTEEVEATKRKFTEEATKRKELDLLLLHEQESRKELKLEQVPASTRNSRRRYSSSRDFYKFEVKKNIRDFGIHFLLEDDNHFEKKSLSDEYNYYESRTLKMFDYSPESIRTKDMTMTTNQQSKRIYLHKNTWIIFTKLLIMDMDMGFYQYTTLNLNYIGNLLNERYYIKRKLGRNPTSNVYFLEKNPNNIDKDDEKHCAIKICTQTKYLFYLNEIKIIQDLKQLNVSNKFHLFFEDIIYIHRQQVTFFLLIFFNFGTCSKVTQ</sequence>
<dbReference type="Gene3D" id="3.30.200.20">
    <property type="entry name" value="Phosphorylase Kinase, domain 1"/>
    <property type="match status" value="1"/>
</dbReference>
<dbReference type="SUPFAM" id="SSF56112">
    <property type="entry name" value="Protein kinase-like (PK-like)"/>
    <property type="match status" value="1"/>
</dbReference>
<evidence type="ECO:0000313" key="2">
    <source>
        <dbReference type="Proteomes" id="UP000663824"/>
    </source>
</evidence>
<organism evidence="1 2">
    <name type="scientific">Rotaria magnacalcarata</name>
    <dbReference type="NCBI Taxonomy" id="392030"/>
    <lineage>
        <taxon>Eukaryota</taxon>
        <taxon>Metazoa</taxon>
        <taxon>Spiralia</taxon>
        <taxon>Gnathifera</taxon>
        <taxon>Rotifera</taxon>
        <taxon>Eurotatoria</taxon>
        <taxon>Bdelloidea</taxon>
        <taxon>Philodinida</taxon>
        <taxon>Philodinidae</taxon>
        <taxon>Rotaria</taxon>
    </lineage>
</organism>
<evidence type="ECO:0000313" key="1">
    <source>
        <dbReference type="EMBL" id="CAF2217243.1"/>
    </source>
</evidence>
<dbReference type="Proteomes" id="UP000663824">
    <property type="component" value="Unassembled WGS sequence"/>
</dbReference>
<gene>
    <name evidence="1" type="ORF">MBJ925_LOCUS36193</name>
</gene>